<dbReference type="RefSeq" id="WP_017261317.1">
    <property type="nucleotide sequence ID" value="NZ_AUAW01000008.1"/>
</dbReference>
<dbReference type="eggNOG" id="ENOG502Z7WB">
    <property type="taxonomic scope" value="Bacteria"/>
</dbReference>
<feature type="transmembrane region" description="Helical" evidence="1">
    <location>
        <begin position="535"/>
        <end position="553"/>
    </location>
</feature>
<sequence>MLYKKGKANKESGLLVFLDRFQSLFAKRHINYQKLRLILKYKLLLYTRDTSFFTVFMQMKTDNVKKDDEIPTARGLLRSLWYYGIYGVIFGLLLLFGTSFSAMCYFFLAYFMILFTTILSSFSSVLLDPRDRQIIGIRGVNDQTLNAARLIHISYYVGIIAFLLVGPAFLILIWRASPIFAILFLIDTILFTIFTSFVALLLYFVILHTFNGDKLRNMINIFQVAFMILIYAATQLPNLLDNLNVSFTISPIWHWWSVIAFPFWFAAPLAASQGTWTPSLIIFTGFAILGLILSVIYYLHISSQFEVMLEKLATHSDKRPRVGVWQRLMVLPYRHNLRKREYFNLAWRLNQTERDYHLRVYPVLGLTVVIVFVFLVEFGIDGGHWEALLQNRWLTLTVYAMAFSIPQLIINLRYSSTPEAISVFKIIPGFHAHDFRQATVWMVVARLLIPQALLLAVLLTPLLGWQALITDINATLYALLISQIIAGQSMRLPFAAVYTASQSSSLGLANSFITVLVLIPGVGLNAVALLPKLGWGNFLITGVWLIILSLTLYRSNKAATISPQA</sequence>
<name>A0A0R1RR49_9LACO</name>
<feature type="transmembrane region" description="Helical" evidence="1">
    <location>
        <begin position="392"/>
        <end position="412"/>
    </location>
</feature>
<feature type="transmembrane region" description="Helical" evidence="1">
    <location>
        <begin position="358"/>
        <end position="380"/>
    </location>
</feature>
<feature type="transmembrane region" description="Helical" evidence="1">
    <location>
        <begin position="153"/>
        <end position="174"/>
    </location>
</feature>
<feature type="transmembrane region" description="Helical" evidence="1">
    <location>
        <begin position="280"/>
        <end position="300"/>
    </location>
</feature>
<feature type="transmembrane region" description="Helical" evidence="1">
    <location>
        <begin position="252"/>
        <end position="271"/>
    </location>
</feature>
<dbReference type="AlphaFoldDB" id="A0A0R1RR49"/>
<evidence type="ECO:0000313" key="2">
    <source>
        <dbReference type="EMBL" id="KRL55819.1"/>
    </source>
</evidence>
<evidence type="ECO:0000256" key="1">
    <source>
        <dbReference type="SAM" id="Phobius"/>
    </source>
</evidence>
<feature type="transmembrane region" description="Helical" evidence="1">
    <location>
        <begin position="507"/>
        <end position="529"/>
    </location>
</feature>
<feature type="transmembrane region" description="Helical" evidence="1">
    <location>
        <begin position="180"/>
        <end position="206"/>
    </location>
</feature>
<evidence type="ECO:0000313" key="3">
    <source>
        <dbReference type="Proteomes" id="UP000051999"/>
    </source>
</evidence>
<proteinExistence type="predicted"/>
<keyword evidence="1" id="KW-0472">Membrane</keyword>
<feature type="transmembrane region" description="Helical" evidence="1">
    <location>
        <begin position="80"/>
        <end position="100"/>
    </location>
</feature>
<feature type="transmembrane region" description="Helical" evidence="1">
    <location>
        <begin position="106"/>
        <end position="127"/>
    </location>
</feature>
<keyword evidence="3" id="KW-1185">Reference proteome</keyword>
<gene>
    <name evidence="2" type="ORF">FD35_GL002350</name>
</gene>
<comment type="caution">
    <text evidence="2">The sequence shown here is derived from an EMBL/GenBank/DDBJ whole genome shotgun (WGS) entry which is preliminary data.</text>
</comment>
<protein>
    <submittedName>
        <fullName evidence="2">Uncharacterized protein</fullName>
    </submittedName>
</protein>
<keyword evidence="1" id="KW-0812">Transmembrane</keyword>
<dbReference type="OrthoDB" id="2659138at2"/>
<accession>A0A0R1RR49</accession>
<dbReference type="PATRIC" id="fig|1114972.6.peg.2415"/>
<dbReference type="EMBL" id="AZFF01000006">
    <property type="protein sequence ID" value="KRL55819.1"/>
    <property type="molecule type" value="Genomic_DNA"/>
</dbReference>
<feature type="transmembrane region" description="Helical" evidence="1">
    <location>
        <begin position="218"/>
        <end position="240"/>
    </location>
</feature>
<keyword evidence="1" id="KW-1133">Transmembrane helix</keyword>
<dbReference type="Proteomes" id="UP000051999">
    <property type="component" value="Unassembled WGS sequence"/>
</dbReference>
<feature type="transmembrane region" description="Helical" evidence="1">
    <location>
        <begin position="440"/>
        <end position="459"/>
    </location>
</feature>
<reference evidence="2 3" key="1">
    <citation type="journal article" date="2015" name="Genome Announc.">
        <title>Expanding the biotechnology potential of lactobacilli through comparative genomics of 213 strains and associated genera.</title>
        <authorList>
            <person name="Sun Z."/>
            <person name="Harris H.M."/>
            <person name="McCann A."/>
            <person name="Guo C."/>
            <person name="Argimon S."/>
            <person name="Zhang W."/>
            <person name="Yang X."/>
            <person name="Jeffery I.B."/>
            <person name="Cooney J.C."/>
            <person name="Kagawa T.F."/>
            <person name="Liu W."/>
            <person name="Song Y."/>
            <person name="Salvetti E."/>
            <person name="Wrobel A."/>
            <person name="Rasinkangas P."/>
            <person name="Parkhill J."/>
            <person name="Rea M.C."/>
            <person name="O'Sullivan O."/>
            <person name="Ritari J."/>
            <person name="Douillard F.P."/>
            <person name="Paul Ross R."/>
            <person name="Yang R."/>
            <person name="Briner A.E."/>
            <person name="Felis G.E."/>
            <person name="de Vos W.M."/>
            <person name="Barrangou R."/>
            <person name="Klaenhammer T.R."/>
            <person name="Caufield P.W."/>
            <person name="Cui Y."/>
            <person name="Zhang H."/>
            <person name="O'Toole P.W."/>
        </authorList>
    </citation>
    <scope>NUCLEOTIDE SEQUENCE [LARGE SCALE GENOMIC DNA]</scope>
    <source>
        <strain evidence="2 3">DSM 15814</strain>
    </source>
</reference>
<organism evidence="2 3">
    <name type="scientific">Furfurilactobacillus rossiae DSM 15814</name>
    <dbReference type="NCBI Taxonomy" id="1114972"/>
    <lineage>
        <taxon>Bacteria</taxon>
        <taxon>Bacillati</taxon>
        <taxon>Bacillota</taxon>
        <taxon>Bacilli</taxon>
        <taxon>Lactobacillales</taxon>
        <taxon>Lactobacillaceae</taxon>
        <taxon>Furfurilactobacillus</taxon>
    </lineage>
</organism>